<keyword evidence="3" id="KW-0808">Transferase</keyword>
<dbReference type="InterPro" id="IPR050640">
    <property type="entry name" value="Bact_2-comp_sensor_kinase"/>
</dbReference>
<keyword evidence="3" id="KW-0418">Kinase</keyword>
<accession>A0ABV5F431</accession>
<proteinExistence type="predicted"/>
<dbReference type="GO" id="GO:0004673">
    <property type="term" value="F:protein histidine kinase activity"/>
    <property type="evidence" value="ECO:0007669"/>
    <property type="project" value="UniProtKB-EC"/>
</dbReference>
<dbReference type="Gene3D" id="3.30.565.10">
    <property type="entry name" value="Histidine kinase-like ATPase, C-terminal domain"/>
    <property type="match status" value="1"/>
</dbReference>
<dbReference type="Proteomes" id="UP001589605">
    <property type="component" value="Unassembled WGS sequence"/>
</dbReference>
<keyword evidence="4" id="KW-1185">Reference proteome</keyword>
<protein>
    <submittedName>
        <fullName evidence="3">Sensor histidine kinase</fullName>
        <ecNumber evidence="3">2.7.13.3</ecNumber>
    </submittedName>
</protein>
<dbReference type="SUPFAM" id="SSF55874">
    <property type="entry name" value="ATPase domain of HSP90 chaperone/DNA topoisomerase II/histidine kinase"/>
    <property type="match status" value="1"/>
</dbReference>
<sequence length="435" mass="50400">MDFSTCNTYRLLPSQLPDALYGTWTGNQSQNSLIITSDYLVLHNELFYYEDIIQQPNEIHISCWYQDNKKDIVISGLTNGNLFLDEGTKILTLTKSYTENLNRIPQSLTDVWYDKTSRITLKAEEVQFAEAIYPVDYVATSDNLNYIIVIYRKGNYVVLYNTIADTDQYLNVGFLEPLVFKKATFFQKNKNGLIILGVLLLMLLSYFLIKWQIAVARKKEYSKRLFTEMQLKSFRSQMNPHFLFNALSAIQYLINQGDNVKANHYLTEFSQLMRLTLDKTESGLVSLSDEIESIRKYLEIEKLRLEFEYQISIDDTINQDELEIPAMLVQPFVENAIIHGLKEIDVNRILRVAFHTDTQNLICIVTDNGIGVNASKIQNQTELDRNKYGLKLAEDRIRLINETYKTNAKISIKDRSEEVEGETGTEVKIIMPLRY</sequence>
<dbReference type="InterPro" id="IPR036890">
    <property type="entry name" value="HATPase_C_sf"/>
</dbReference>
<gene>
    <name evidence="3" type="ORF">ACFFVB_14025</name>
</gene>
<reference evidence="3 4" key="1">
    <citation type="submission" date="2024-09" db="EMBL/GenBank/DDBJ databases">
        <authorList>
            <person name="Sun Q."/>
            <person name="Mori K."/>
        </authorList>
    </citation>
    <scope>NUCLEOTIDE SEQUENCE [LARGE SCALE GENOMIC DNA]</scope>
    <source>
        <strain evidence="3 4">CECT 8286</strain>
    </source>
</reference>
<feature type="transmembrane region" description="Helical" evidence="1">
    <location>
        <begin position="192"/>
        <end position="209"/>
    </location>
</feature>
<organism evidence="3 4">
    <name type="scientific">Formosa undariae</name>
    <dbReference type="NCBI Taxonomy" id="1325436"/>
    <lineage>
        <taxon>Bacteria</taxon>
        <taxon>Pseudomonadati</taxon>
        <taxon>Bacteroidota</taxon>
        <taxon>Flavobacteriia</taxon>
        <taxon>Flavobacteriales</taxon>
        <taxon>Flavobacteriaceae</taxon>
        <taxon>Formosa</taxon>
    </lineage>
</organism>
<keyword evidence="1" id="KW-1133">Transmembrane helix</keyword>
<dbReference type="Pfam" id="PF06580">
    <property type="entry name" value="His_kinase"/>
    <property type="match status" value="1"/>
</dbReference>
<dbReference type="PANTHER" id="PTHR34220:SF7">
    <property type="entry name" value="SENSOR HISTIDINE KINASE YPDA"/>
    <property type="match status" value="1"/>
</dbReference>
<dbReference type="PANTHER" id="PTHR34220">
    <property type="entry name" value="SENSOR HISTIDINE KINASE YPDA"/>
    <property type="match status" value="1"/>
</dbReference>
<keyword evidence="1" id="KW-0812">Transmembrane</keyword>
<evidence type="ECO:0000256" key="1">
    <source>
        <dbReference type="SAM" id="Phobius"/>
    </source>
</evidence>
<dbReference type="RefSeq" id="WP_382383674.1">
    <property type="nucleotide sequence ID" value="NZ_JBHMEZ010000012.1"/>
</dbReference>
<dbReference type="InterPro" id="IPR010559">
    <property type="entry name" value="Sig_transdc_His_kin_internal"/>
</dbReference>
<comment type="caution">
    <text evidence="3">The sequence shown here is derived from an EMBL/GenBank/DDBJ whole genome shotgun (WGS) entry which is preliminary data.</text>
</comment>
<dbReference type="EMBL" id="JBHMEZ010000012">
    <property type="protein sequence ID" value="MFB9054202.1"/>
    <property type="molecule type" value="Genomic_DNA"/>
</dbReference>
<keyword evidence="1" id="KW-0472">Membrane</keyword>
<feature type="domain" description="Signal transduction histidine kinase internal region" evidence="2">
    <location>
        <begin position="229"/>
        <end position="306"/>
    </location>
</feature>
<dbReference type="EC" id="2.7.13.3" evidence="3"/>
<evidence type="ECO:0000313" key="4">
    <source>
        <dbReference type="Proteomes" id="UP001589605"/>
    </source>
</evidence>
<evidence type="ECO:0000259" key="2">
    <source>
        <dbReference type="Pfam" id="PF06580"/>
    </source>
</evidence>
<name>A0ABV5F431_9FLAO</name>
<evidence type="ECO:0000313" key="3">
    <source>
        <dbReference type="EMBL" id="MFB9054202.1"/>
    </source>
</evidence>